<keyword evidence="1" id="KW-0472">Membrane</keyword>
<proteinExistence type="predicted"/>
<accession>A0A347TNK2</accession>
<dbReference type="AlphaFoldDB" id="A0A347TNK2"/>
<keyword evidence="4" id="KW-1185">Reference proteome</keyword>
<dbReference type="KEGG" id="amar:AMRN_2479"/>
<evidence type="ECO:0000313" key="4">
    <source>
        <dbReference type="Proteomes" id="UP000224740"/>
    </source>
</evidence>
<reference evidence="4" key="1">
    <citation type="submission" date="2017-09" db="EMBL/GenBank/DDBJ databases">
        <title>Arcobacter canalis sp. nov., a new species isolated from a water canal contaminated with urban sewage.</title>
        <authorList>
            <person name="Perez-Cataluna A."/>
            <person name="Salas-Masso N."/>
            <person name="Figueras M.J."/>
        </authorList>
    </citation>
    <scope>NUCLEOTIDE SEQUENCE [LARGE SCALE GENOMIC DNA]</scope>
    <source>
        <strain evidence="4">CECT 7727</strain>
    </source>
</reference>
<sequence>MFNKHSLYINAIKNNNSLKLNFKKLEKAEIIDSSQSVFLSKDEILPRDASHKINALQNEIDKTYISALLLSDDTKLVKRNISKRLKEYATTNLNNEYDVAVLKNKLFETRHYFESTGIDYVYSIFHVLNLFIEKNPYTNSLISLFFNNKAYIVILNSKGEIVFAKVVEFTSFEDVKNSKFYESDVIGQKLFDEIHFFEVLDNIHAIINEFYTNTNDIFIEEIRLLYTVKQFDDEQIKQIKDQLMLDVFYHPISINEELFELVKDKHQHKSFIVPRKKPSKNSSKIWLTILSIIAIGLIAYLTIPINDLLNENRKKIQEQTVEVKKKFKLPNHIEKNLIAKKRVQDIFDIIPFDVVLKDLEIRKNGSSFHANFLSDDTYIKAMQPQFLKLYNKSSVEFVENKNVVYEGIVENIGTKPISTSMKIYKETYITDEFIPIIRVTEQLKTLFPKNARINFKSSFKSDVVTFNYLINMTVTSPMAFYDIVDMLNNELYSIHISYPINFVKTEAGIEMDFILQFHQPK</sequence>
<organism evidence="2 5">
    <name type="scientific">Malaciobacter marinus</name>
    <dbReference type="NCBI Taxonomy" id="505249"/>
    <lineage>
        <taxon>Bacteria</taxon>
        <taxon>Pseudomonadati</taxon>
        <taxon>Campylobacterota</taxon>
        <taxon>Epsilonproteobacteria</taxon>
        <taxon>Campylobacterales</taxon>
        <taxon>Arcobacteraceae</taxon>
        <taxon>Malaciobacter</taxon>
    </lineage>
</organism>
<evidence type="ECO:0000313" key="5">
    <source>
        <dbReference type="Proteomes" id="UP000264693"/>
    </source>
</evidence>
<reference evidence="2 5" key="3">
    <citation type="submission" date="2018-08" db="EMBL/GenBank/DDBJ databases">
        <title>Complete genome of the Arcobacter marinus type strain JCM 15502.</title>
        <authorList>
            <person name="Miller W.G."/>
            <person name="Yee E."/>
            <person name="Huynh S."/>
            <person name="Parker C.T."/>
        </authorList>
    </citation>
    <scope>NUCLEOTIDE SEQUENCE [LARGE SCALE GENOMIC DNA]</scope>
    <source>
        <strain evidence="2 5">JCM 15502</strain>
    </source>
</reference>
<dbReference type="RefSeq" id="WP_099311320.1">
    <property type="nucleotide sequence ID" value="NZ_CP032101.1"/>
</dbReference>
<keyword evidence="1" id="KW-1133">Transmembrane helix</keyword>
<gene>
    <name evidence="2" type="ORF">AMRN_2479</name>
    <name evidence="3" type="ORF">CPH92_08575</name>
</gene>
<dbReference type="Proteomes" id="UP000264693">
    <property type="component" value="Chromosome"/>
</dbReference>
<evidence type="ECO:0000313" key="2">
    <source>
        <dbReference type="EMBL" id="AXX88180.1"/>
    </source>
</evidence>
<protein>
    <submittedName>
        <fullName evidence="2">Uncharacterized protein</fullName>
    </submittedName>
</protein>
<feature type="transmembrane region" description="Helical" evidence="1">
    <location>
        <begin position="285"/>
        <end position="303"/>
    </location>
</feature>
<dbReference type="EMBL" id="NXAO01000038">
    <property type="protein sequence ID" value="PHO15092.1"/>
    <property type="molecule type" value="Genomic_DNA"/>
</dbReference>
<dbReference type="Proteomes" id="UP000224740">
    <property type="component" value="Unassembled WGS sequence"/>
</dbReference>
<reference evidence="3" key="2">
    <citation type="submission" date="2017-09" db="EMBL/GenBank/DDBJ databases">
        <authorList>
            <person name="Perez-Cataluna A."/>
            <person name="Figueras M.J."/>
            <person name="Salas-Masso N."/>
        </authorList>
    </citation>
    <scope>NUCLEOTIDE SEQUENCE</scope>
    <source>
        <strain evidence="3">CECT 7727</strain>
    </source>
</reference>
<dbReference type="EMBL" id="CP032101">
    <property type="protein sequence ID" value="AXX88180.1"/>
    <property type="molecule type" value="Genomic_DNA"/>
</dbReference>
<keyword evidence="1" id="KW-0812">Transmembrane</keyword>
<evidence type="ECO:0000313" key="3">
    <source>
        <dbReference type="EMBL" id="PHO15092.1"/>
    </source>
</evidence>
<evidence type="ECO:0000256" key="1">
    <source>
        <dbReference type="SAM" id="Phobius"/>
    </source>
</evidence>
<name>A0A347TNK2_9BACT</name>